<proteinExistence type="predicted"/>
<gene>
    <name evidence="2" type="ORF">G3I53_06990</name>
</gene>
<protein>
    <recommendedName>
        <fullName evidence="3">DUF1795 domain-containing protein</fullName>
    </recommendedName>
</protein>
<feature type="chain" id="PRO_5039048014" description="DUF1795 domain-containing protein" evidence="1">
    <location>
        <begin position="31"/>
        <end position="205"/>
    </location>
</feature>
<keyword evidence="1" id="KW-0732">Signal</keyword>
<dbReference type="PROSITE" id="PS51318">
    <property type="entry name" value="TAT"/>
    <property type="match status" value="1"/>
</dbReference>
<accession>A0A6G3QQM5</accession>
<name>A0A6G3QQM5_9ACTN</name>
<comment type="caution">
    <text evidence="2">The sequence shown here is derived from an EMBL/GenBank/DDBJ whole genome shotgun (WGS) entry which is preliminary data.</text>
</comment>
<feature type="signal peptide" evidence="1">
    <location>
        <begin position="1"/>
        <end position="30"/>
    </location>
</feature>
<evidence type="ECO:0000313" key="2">
    <source>
        <dbReference type="EMBL" id="NEA85798.1"/>
    </source>
</evidence>
<dbReference type="EMBL" id="JAAGMD010000193">
    <property type="protein sequence ID" value="NEA85798.1"/>
    <property type="molecule type" value="Genomic_DNA"/>
</dbReference>
<reference evidence="2" key="1">
    <citation type="submission" date="2020-01" db="EMBL/GenBank/DDBJ databases">
        <title>Insect and environment-associated Actinomycetes.</title>
        <authorList>
            <person name="Currrie C."/>
            <person name="Chevrette M."/>
            <person name="Carlson C."/>
            <person name="Stubbendieck R."/>
            <person name="Wendt-Pienkowski E."/>
        </authorList>
    </citation>
    <scope>NUCLEOTIDE SEQUENCE</scope>
    <source>
        <strain evidence="2">SID14436</strain>
    </source>
</reference>
<evidence type="ECO:0000256" key="1">
    <source>
        <dbReference type="SAM" id="SignalP"/>
    </source>
</evidence>
<dbReference type="AlphaFoldDB" id="A0A6G3QQM5"/>
<sequence>MPMRTRAAVLAALTAAVVAAGTALTVPAGAAPAKAAPKFLSASQLPPHPSSEWTAGPVTDGFPVELAYCLGEGVPAYDYRHRVFHTDLDTGAVQVTVVTGSAAKGRALAALLNKEIRTCAQRLEQSDPEVDAAYRSYGPVRVEEGAKVHGLHTEMSWGANDIHLLSVGRDGRTVTVVGWGQMGDFSDAPVSAFKKTTKTAVNKLY</sequence>
<organism evidence="2">
    <name type="scientific">Streptomyces sp. SID14436</name>
    <dbReference type="NCBI Taxonomy" id="2706070"/>
    <lineage>
        <taxon>Bacteria</taxon>
        <taxon>Bacillati</taxon>
        <taxon>Actinomycetota</taxon>
        <taxon>Actinomycetes</taxon>
        <taxon>Kitasatosporales</taxon>
        <taxon>Streptomycetaceae</taxon>
        <taxon>Streptomyces</taxon>
    </lineage>
</organism>
<dbReference type="InterPro" id="IPR006311">
    <property type="entry name" value="TAT_signal"/>
</dbReference>
<evidence type="ECO:0008006" key="3">
    <source>
        <dbReference type="Google" id="ProtNLM"/>
    </source>
</evidence>
<dbReference type="RefSeq" id="WP_164338564.1">
    <property type="nucleotide sequence ID" value="NZ_JAAGMD010000193.1"/>
</dbReference>